<dbReference type="EMBL" id="CAJVPT010066936">
    <property type="protein sequence ID" value="CAG8774169.1"/>
    <property type="molecule type" value="Genomic_DNA"/>
</dbReference>
<accession>A0ACA9R2F7</accession>
<organism evidence="1 2">
    <name type="scientific">Acaulospora colombiana</name>
    <dbReference type="NCBI Taxonomy" id="27376"/>
    <lineage>
        <taxon>Eukaryota</taxon>
        <taxon>Fungi</taxon>
        <taxon>Fungi incertae sedis</taxon>
        <taxon>Mucoromycota</taxon>
        <taxon>Glomeromycotina</taxon>
        <taxon>Glomeromycetes</taxon>
        <taxon>Diversisporales</taxon>
        <taxon>Acaulosporaceae</taxon>
        <taxon>Acaulospora</taxon>
    </lineage>
</organism>
<feature type="non-terminal residue" evidence="1">
    <location>
        <position position="114"/>
    </location>
</feature>
<name>A0ACA9R2F7_9GLOM</name>
<evidence type="ECO:0000313" key="1">
    <source>
        <dbReference type="EMBL" id="CAG8774169.1"/>
    </source>
</evidence>
<dbReference type="Proteomes" id="UP000789525">
    <property type="component" value="Unassembled WGS sequence"/>
</dbReference>
<keyword evidence="2" id="KW-1185">Reference proteome</keyword>
<proteinExistence type="predicted"/>
<gene>
    <name evidence="1" type="ORF">ACOLOM_LOCUS13989</name>
</gene>
<feature type="non-terminal residue" evidence="1">
    <location>
        <position position="1"/>
    </location>
</feature>
<sequence length="114" mass="13251">SSNVIGEWREEFAAIFQKALRRNLPPATLASDHDMGKLNYDKWNALEVSDDSDIEGHPNVDHASLVRWKQRDIHEKREARKFKIAQYEQEIKNNDILYPKIQSKSRSSLTRSTA</sequence>
<protein>
    <submittedName>
        <fullName evidence="1">6111_t:CDS:1</fullName>
    </submittedName>
</protein>
<evidence type="ECO:0000313" key="2">
    <source>
        <dbReference type="Proteomes" id="UP000789525"/>
    </source>
</evidence>
<comment type="caution">
    <text evidence="1">The sequence shown here is derived from an EMBL/GenBank/DDBJ whole genome shotgun (WGS) entry which is preliminary data.</text>
</comment>
<reference evidence="1" key="1">
    <citation type="submission" date="2021-06" db="EMBL/GenBank/DDBJ databases">
        <authorList>
            <person name="Kallberg Y."/>
            <person name="Tangrot J."/>
            <person name="Rosling A."/>
        </authorList>
    </citation>
    <scope>NUCLEOTIDE SEQUENCE</scope>
    <source>
        <strain evidence="1">CL356</strain>
    </source>
</reference>